<feature type="transmembrane region" description="Helical" evidence="7">
    <location>
        <begin position="31"/>
        <end position="53"/>
    </location>
</feature>
<comment type="caution">
    <text evidence="9">The sequence shown here is derived from an EMBL/GenBank/DDBJ whole genome shotgun (WGS) entry which is preliminary data.</text>
</comment>
<dbReference type="RefSeq" id="WP_344739404.1">
    <property type="nucleotide sequence ID" value="NZ_BAAAYU010000005.1"/>
</dbReference>
<dbReference type="PROSITE" id="PS50928">
    <property type="entry name" value="ABC_TM1"/>
    <property type="match status" value="1"/>
</dbReference>
<evidence type="ECO:0000259" key="8">
    <source>
        <dbReference type="PROSITE" id="PS50928"/>
    </source>
</evidence>
<dbReference type="InterPro" id="IPR000515">
    <property type="entry name" value="MetI-like"/>
</dbReference>
<evidence type="ECO:0000256" key="6">
    <source>
        <dbReference type="ARBA" id="ARBA00023136"/>
    </source>
</evidence>
<evidence type="ECO:0000256" key="2">
    <source>
        <dbReference type="ARBA" id="ARBA00022448"/>
    </source>
</evidence>
<keyword evidence="5 7" id="KW-1133">Transmembrane helix</keyword>
<evidence type="ECO:0000256" key="5">
    <source>
        <dbReference type="ARBA" id="ARBA00022989"/>
    </source>
</evidence>
<comment type="similarity">
    <text evidence="7">Belongs to the binding-protein-dependent transport system permease family.</text>
</comment>
<feature type="transmembrane region" description="Helical" evidence="7">
    <location>
        <begin position="99"/>
        <end position="120"/>
    </location>
</feature>
<dbReference type="PANTHER" id="PTHR43744">
    <property type="entry name" value="ABC TRANSPORTER PERMEASE PROTEIN MG189-RELATED-RELATED"/>
    <property type="match status" value="1"/>
</dbReference>
<keyword evidence="10" id="KW-1185">Reference proteome</keyword>
<evidence type="ECO:0000256" key="1">
    <source>
        <dbReference type="ARBA" id="ARBA00004651"/>
    </source>
</evidence>
<evidence type="ECO:0000256" key="7">
    <source>
        <dbReference type="RuleBase" id="RU363032"/>
    </source>
</evidence>
<keyword evidence="6 7" id="KW-0472">Membrane</keyword>
<dbReference type="Gene3D" id="1.10.3720.10">
    <property type="entry name" value="MetI-like"/>
    <property type="match status" value="1"/>
</dbReference>
<dbReference type="CDD" id="cd06261">
    <property type="entry name" value="TM_PBP2"/>
    <property type="match status" value="1"/>
</dbReference>
<comment type="subcellular location">
    <subcellularLocation>
        <location evidence="1 7">Cell membrane</location>
        <topology evidence="1 7">Multi-pass membrane protein</topology>
    </subcellularLocation>
</comment>
<feature type="transmembrane region" description="Helical" evidence="7">
    <location>
        <begin position="166"/>
        <end position="185"/>
    </location>
</feature>
<evidence type="ECO:0000256" key="4">
    <source>
        <dbReference type="ARBA" id="ARBA00022692"/>
    </source>
</evidence>
<dbReference type="Pfam" id="PF00528">
    <property type="entry name" value="BPD_transp_1"/>
    <property type="match status" value="1"/>
</dbReference>
<evidence type="ECO:0000313" key="9">
    <source>
        <dbReference type="EMBL" id="GAA3641765.1"/>
    </source>
</evidence>
<gene>
    <name evidence="9" type="ORF">GCM10022200_26920</name>
</gene>
<protein>
    <submittedName>
        <fullName evidence="9">Carbohydrate ABC transporter permease</fullName>
    </submittedName>
</protein>
<dbReference type="PANTHER" id="PTHR43744:SF12">
    <property type="entry name" value="ABC TRANSPORTER PERMEASE PROTEIN MG189-RELATED"/>
    <property type="match status" value="1"/>
</dbReference>
<feature type="transmembrane region" description="Helical" evidence="7">
    <location>
        <begin position="206"/>
        <end position="228"/>
    </location>
</feature>
<sequence>MTATVESTVDAVARTRSPRGAVGRRPRRRSVVLTIVYWTLLAYFLLPIAWLLINATKSNAALFTTFGLALPPELNLWNNLQDLVSYQDGIFVRWFGNTVLYAVVGAGGAAVIAAIGGYALAKYTFAGKRAVIVTILGATAVPGTALAVPTYMLFSQWGLINTEAAVILPSLVSPFGLFLMMIYAADAVPDSLLEAARIDGAGEFRTFWTIAFRLLAPGFVTVLLFQLVQTWNNYFLPLIVLNQQDKFPLTVGLSQWNKLANAGGVNVAEPLYPLVITGALVAILPLCVAFVFLQRYWQSGIAAGGIKQ</sequence>
<dbReference type="Proteomes" id="UP001501697">
    <property type="component" value="Unassembled WGS sequence"/>
</dbReference>
<dbReference type="InterPro" id="IPR035906">
    <property type="entry name" value="MetI-like_sf"/>
</dbReference>
<feature type="domain" description="ABC transmembrane type-1" evidence="8">
    <location>
        <begin position="95"/>
        <end position="293"/>
    </location>
</feature>
<keyword evidence="4 7" id="KW-0812">Transmembrane</keyword>
<organism evidence="9 10">
    <name type="scientific">Microbacterium awajiense</name>
    <dbReference type="NCBI Taxonomy" id="415214"/>
    <lineage>
        <taxon>Bacteria</taxon>
        <taxon>Bacillati</taxon>
        <taxon>Actinomycetota</taxon>
        <taxon>Actinomycetes</taxon>
        <taxon>Micrococcales</taxon>
        <taxon>Microbacteriaceae</taxon>
        <taxon>Microbacterium</taxon>
    </lineage>
</organism>
<proteinExistence type="inferred from homology"/>
<evidence type="ECO:0000256" key="3">
    <source>
        <dbReference type="ARBA" id="ARBA00022475"/>
    </source>
</evidence>
<feature type="transmembrane region" description="Helical" evidence="7">
    <location>
        <begin position="271"/>
        <end position="293"/>
    </location>
</feature>
<keyword evidence="3" id="KW-1003">Cell membrane</keyword>
<keyword evidence="2 7" id="KW-0813">Transport</keyword>
<evidence type="ECO:0000313" key="10">
    <source>
        <dbReference type="Proteomes" id="UP001501697"/>
    </source>
</evidence>
<reference evidence="10" key="1">
    <citation type="journal article" date="2019" name="Int. J. Syst. Evol. Microbiol.">
        <title>The Global Catalogue of Microorganisms (GCM) 10K type strain sequencing project: providing services to taxonomists for standard genome sequencing and annotation.</title>
        <authorList>
            <consortium name="The Broad Institute Genomics Platform"/>
            <consortium name="The Broad Institute Genome Sequencing Center for Infectious Disease"/>
            <person name="Wu L."/>
            <person name="Ma J."/>
        </authorList>
    </citation>
    <scope>NUCLEOTIDE SEQUENCE [LARGE SCALE GENOMIC DNA]</scope>
    <source>
        <strain evidence="10">JCM 16544</strain>
    </source>
</reference>
<feature type="transmembrane region" description="Helical" evidence="7">
    <location>
        <begin position="132"/>
        <end position="154"/>
    </location>
</feature>
<dbReference type="EMBL" id="BAAAYU010000005">
    <property type="protein sequence ID" value="GAA3641765.1"/>
    <property type="molecule type" value="Genomic_DNA"/>
</dbReference>
<name>A0ABP7AWI9_9MICO</name>
<accession>A0ABP7AWI9</accession>
<dbReference type="SUPFAM" id="SSF161098">
    <property type="entry name" value="MetI-like"/>
    <property type="match status" value="1"/>
</dbReference>